<keyword evidence="3" id="KW-0804">Transcription</keyword>
<evidence type="ECO:0000259" key="4">
    <source>
        <dbReference type="PROSITE" id="PS50043"/>
    </source>
</evidence>
<dbReference type="PANTHER" id="PTHR44688">
    <property type="entry name" value="DNA-BINDING TRANSCRIPTIONAL ACTIVATOR DEVR_DOSR"/>
    <property type="match status" value="1"/>
</dbReference>
<dbReference type="InterPro" id="IPR016032">
    <property type="entry name" value="Sig_transdc_resp-reg_C-effctor"/>
</dbReference>
<dbReference type="Gene3D" id="1.10.10.10">
    <property type="entry name" value="Winged helix-like DNA-binding domain superfamily/Winged helix DNA-binding domain"/>
    <property type="match status" value="1"/>
</dbReference>
<dbReference type="InterPro" id="IPR036388">
    <property type="entry name" value="WH-like_DNA-bd_sf"/>
</dbReference>
<dbReference type="STRING" id="1763535.LPB072_07280"/>
<dbReference type="Pfam" id="PF00196">
    <property type="entry name" value="GerE"/>
    <property type="match status" value="1"/>
</dbReference>
<evidence type="ECO:0000256" key="2">
    <source>
        <dbReference type="ARBA" id="ARBA00023125"/>
    </source>
</evidence>
<gene>
    <name evidence="5" type="ORF">LPB072_07280</name>
    <name evidence="6" type="ORF">LPB72_16765</name>
</gene>
<dbReference type="PROSITE" id="PS50043">
    <property type="entry name" value="HTH_LUXR_2"/>
    <property type="match status" value="1"/>
</dbReference>
<evidence type="ECO:0000256" key="3">
    <source>
        <dbReference type="ARBA" id="ARBA00023163"/>
    </source>
</evidence>
<dbReference type="AlphaFoldDB" id="A0A167H9K8"/>
<feature type="domain" description="HTH luxR-type" evidence="4">
    <location>
        <begin position="298"/>
        <end position="363"/>
    </location>
</feature>
<dbReference type="SUPFAM" id="SSF46894">
    <property type="entry name" value="C-terminal effector domain of the bipartite response regulators"/>
    <property type="match status" value="1"/>
</dbReference>
<dbReference type="RefSeq" id="WP_066093339.1">
    <property type="nucleotide sequence ID" value="NZ_CP017476.1"/>
</dbReference>
<keyword evidence="2" id="KW-0238">DNA-binding</keyword>
<evidence type="ECO:0000313" key="7">
    <source>
        <dbReference type="Proteomes" id="UP000185657"/>
    </source>
</evidence>
<name>A0A167H9K8_9BURK</name>
<dbReference type="EMBL" id="CP017476">
    <property type="protein sequence ID" value="AOW12676.1"/>
    <property type="molecule type" value="Genomic_DNA"/>
</dbReference>
<evidence type="ECO:0000313" key="5">
    <source>
        <dbReference type="EMBL" id="AOW12676.1"/>
    </source>
</evidence>
<reference evidence="5 8" key="2">
    <citation type="submission" date="2016-10" db="EMBL/GenBank/DDBJ databases">
        <title>Hydorgenophaga sp. LPB0072 isolated from gastropod.</title>
        <authorList>
            <person name="Kim E."/>
            <person name="Yi H."/>
        </authorList>
    </citation>
    <scope>NUCLEOTIDE SEQUENCE [LARGE SCALE GENOMIC DNA]</scope>
    <source>
        <strain evidence="5 8">LPB0072</strain>
    </source>
</reference>
<dbReference type="PROSITE" id="PS00622">
    <property type="entry name" value="HTH_LUXR_1"/>
    <property type="match status" value="1"/>
</dbReference>
<dbReference type="GO" id="GO:0006355">
    <property type="term" value="P:regulation of DNA-templated transcription"/>
    <property type="evidence" value="ECO:0007669"/>
    <property type="project" value="InterPro"/>
</dbReference>
<dbReference type="CDD" id="cd06170">
    <property type="entry name" value="LuxR_C_like"/>
    <property type="match status" value="1"/>
</dbReference>
<reference evidence="6 7" key="1">
    <citation type="submission" date="2016-02" db="EMBL/GenBank/DDBJ databases">
        <title>Draft genome sequence of Hydrogenophaga sp. LPB0072.</title>
        <authorList>
            <person name="Shin S.-K."/>
            <person name="Yi H."/>
        </authorList>
    </citation>
    <scope>NUCLEOTIDE SEQUENCE [LARGE SCALE GENOMIC DNA]</scope>
    <source>
        <strain evidence="6 7">LPB0072</strain>
    </source>
</reference>
<dbReference type="GO" id="GO:0003677">
    <property type="term" value="F:DNA binding"/>
    <property type="evidence" value="ECO:0007669"/>
    <property type="project" value="UniProtKB-KW"/>
</dbReference>
<evidence type="ECO:0000313" key="6">
    <source>
        <dbReference type="EMBL" id="OAD40548.1"/>
    </source>
</evidence>
<dbReference type="PANTHER" id="PTHR44688:SF16">
    <property type="entry name" value="DNA-BINDING TRANSCRIPTIONAL ACTIVATOR DEVR_DOSR"/>
    <property type="match status" value="1"/>
</dbReference>
<protein>
    <recommendedName>
        <fullName evidence="4">HTH luxR-type domain-containing protein</fullName>
    </recommendedName>
</protein>
<dbReference type="EMBL" id="LVWD01000030">
    <property type="protein sequence ID" value="OAD40548.1"/>
    <property type="molecule type" value="Genomic_DNA"/>
</dbReference>
<dbReference type="Proteomes" id="UP000185657">
    <property type="component" value="Unassembled WGS sequence"/>
</dbReference>
<evidence type="ECO:0000256" key="1">
    <source>
        <dbReference type="ARBA" id="ARBA00023015"/>
    </source>
</evidence>
<dbReference type="InterPro" id="IPR000792">
    <property type="entry name" value="Tscrpt_reg_LuxR_C"/>
</dbReference>
<accession>A0A167H9K8</accession>
<keyword evidence="1" id="KW-0805">Transcription regulation</keyword>
<dbReference type="Proteomes" id="UP000185680">
    <property type="component" value="Chromosome"/>
</dbReference>
<dbReference type="PRINTS" id="PR00038">
    <property type="entry name" value="HTHLUXR"/>
</dbReference>
<proteinExistence type="predicted"/>
<dbReference type="KEGG" id="hyl:LPB072_07280"/>
<dbReference type="SMART" id="SM00421">
    <property type="entry name" value="HTH_LUXR"/>
    <property type="match status" value="1"/>
</dbReference>
<evidence type="ECO:0000313" key="8">
    <source>
        <dbReference type="Proteomes" id="UP000185680"/>
    </source>
</evidence>
<organism evidence="5 8">
    <name type="scientific">Hydrogenophaga crassostreae</name>
    <dbReference type="NCBI Taxonomy" id="1763535"/>
    <lineage>
        <taxon>Bacteria</taxon>
        <taxon>Pseudomonadati</taxon>
        <taxon>Pseudomonadota</taxon>
        <taxon>Betaproteobacteria</taxon>
        <taxon>Burkholderiales</taxon>
        <taxon>Comamonadaceae</taxon>
        <taxon>Hydrogenophaga</taxon>
    </lineage>
</organism>
<keyword evidence="7" id="KW-1185">Reference proteome</keyword>
<dbReference type="OrthoDB" id="3623000at2"/>
<sequence length="379" mass="42347">MEIKHTAALQRIRQACMMGLPSRSVMPVVMRELKALIPSTCVQFTWSSKDGRLANFWSDTFLPRRTAWIILHRARYEADVGTNFRDLVLFGKPTGNARRWWDAGFEHSTTFQAAFKPYGYKWFLDGVVRDAQRPYGCVALIRRHDDPDFSVAEEDLLARVLPYLVHAIRGDAGVPALFVPTGQSAMLVCDAAGEAIEWSEKAHRLAAFAMLEEINCDEKIGRGDFERMRDGLVAVAQELGRRLACADCDGPMPQVELRNGWGAFVFRGYHLSGRATSSGGRIGILIEQSVPVEVKLLERVNGLDLSPRQKEIAMHCARGLSNSEIASHLGMSPHTLKDHFKAIYLRLEINSQRELVSLLDSALSAHPPLQGDVPLRLRA</sequence>